<reference evidence="2 3" key="1">
    <citation type="submission" date="2022-03" db="EMBL/GenBank/DDBJ databases">
        <authorList>
            <person name="Jo J.-H."/>
            <person name="Im W.-T."/>
        </authorList>
    </citation>
    <scope>NUCLEOTIDE SEQUENCE [LARGE SCALE GENOMIC DNA]</scope>
    <source>
        <strain evidence="2 3">SM33</strain>
    </source>
</reference>
<feature type="transmembrane region" description="Helical" evidence="1">
    <location>
        <begin position="12"/>
        <end position="34"/>
    </location>
</feature>
<keyword evidence="1" id="KW-0812">Transmembrane</keyword>
<dbReference type="RefSeq" id="WP_241448169.1">
    <property type="nucleotide sequence ID" value="NZ_JAKZHW010000002.1"/>
</dbReference>
<evidence type="ECO:0000313" key="2">
    <source>
        <dbReference type="EMBL" id="MCH8617306.1"/>
    </source>
</evidence>
<keyword evidence="1" id="KW-1133">Transmembrane helix</keyword>
<dbReference type="EMBL" id="JAKZHW010000002">
    <property type="protein sequence ID" value="MCH8617306.1"/>
    <property type="molecule type" value="Genomic_DNA"/>
</dbReference>
<evidence type="ECO:0000256" key="1">
    <source>
        <dbReference type="SAM" id="Phobius"/>
    </source>
</evidence>
<sequence>MADEDLWRRRFHLFMLVRLVGLATFFLGVAIIYTDLLREGGWPAVGAILAVIGTLDAVFAPRVLKKVWEQQDSERP</sequence>
<organism evidence="2 3">
    <name type="scientific">Sphingomonas telluris</name>
    <dbReference type="NCBI Taxonomy" id="2907998"/>
    <lineage>
        <taxon>Bacteria</taxon>
        <taxon>Pseudomonadati</taxon>
        <taxon>Pseudomonadota</taxon>
        <taxon>Alphaproteobacteria</taxon>
        <taxon>Sphingomonadales</taxon>
        <taxon>Sphingomonadaceae</taxon>
        <taxon>Sphingomonas</taxon>
    </lineage>
</organism>
<proteinExistence type="predicted"/>
<name>A0ABS9VQS4_9SPHN</name>
<feature type="transmembrane region" description="Helical" evidence="1">
    <location>
        <begin position="40"/>
        <end position="60"/>
    </location>
</feature>
<accession>A0ABS9VQS4</accession>
<keyword evidence="3" id="KW-1185">Reference proteome</keyword>
<protein>
    <submittedName>
        <fullName evidence="2">Uncharacterized protein</fullName>
    </submittedName>
</protein>
<dbReference type="Proteomes" id="UP001203058">
    <property type="component" value="Unassembled WGS sequence"/>
</dbReference>
<keyword evidence="1" id="KW-0472">Membrane</keyword>
<comment type="caution">
    <text evidence="2">The sequence shown here is derived from an EMBL/GenBank/DDBJ whole genome shotgun (WGS) entry which is preliminary data.</text>
</comment>
<evidence type="ECO:0000313" key="3">
    <source>
        <dbReference type="Proteomes" id="UP001203058"/>
    </source>
</evidence>
<gene>
    <name evidence="2" type="ORF">LZ016_14505</name>
</gene>